<evidence type="ECO:0000313" key="3">
    <source>
        <dbReference type="EMBL" id="KKO10149.1"/>
    </source>
</evidence>
<comment type="caution">
    <text evidence="3">The sequence shown here is derived from an EMBL/GenBank/DDBJ whole genome shotgun (WGS) entry which is preliminary data.</text>
</comment>
<evidence type="ECO:0008006" key="4">
    <source>
        <dbReference type="Google" id="ProtNLM"/>
    </source>
</evidence>
<reference evidence="3" key="1">
    <citation type="journal article" date="2015" name="Nature">
        <title>Complex archaea that bridge the gap between prokaryotes and eukaryotes.</title>
        <authorList>
            <person name="Spang A."/>
            <person name="Saw J.H."/>
            <person name="Jorgensen S.L."/>
            <person name="Zaremba-Niedzwiedzka K."/>
            <person name="Martijn J."/>
            <person name="Lind A.E."/>
            <person name="van Eijk R."/>
            <person name="Schleper C."/>
            <person name="Guy L."/>
            <person name="Ettema T.J."/>
        </authorList>
    </citation>
    <scope>NUCLEOTIDE SEQUENCE</scope>
</reference>
<dbReference type="EMBL" id="LAZR01000005">
    <property type="protein sequence ID" value="KKO10149.1"/>
    <property type="molecule type" value="Genomic_DNA"/>
</dbReference>
<feature type="domain" description="ChrB C-terminal" evidence="1">
    <location>
        <begin position="185"/>
        <end position="313"/>
    </location>
</feature>
<proteinExistence type="predicted"/>
<dbReference type="InterPro" id="IPR018634">
    <property type="entry name" value="ChrB_C"/>
</dbReference>
<sequence length="322" mass="36400">MTDSTQRWLILIMSLSGRAGTPRMRIWRALRSLGAAVMRDGVYLLPANSLRKEALQQQADAVRELGGKALLLEVDESTMDTTELLLPLFDRTSDFQDLVEDVSEWQEACPSLEEREAQRRLIQLQRRFQAIVEVDFFPGLGRERAIVALAEAEAVYNRCFVPDEPQAIQADIPERDRSAFRGRVWATRRRLWVDRVASAWLIQRFIDPEACFLWLESPAQCPPEALGFDFDGATFTHIDDKVTFEVLLASFNLEGDPALTRVAELVHYLDVGGLSVPEAVGVKLMLAGARERCENDDILLEHIGVLLDDLYHAYQVGNSENQ</sequence>
<organism evidence="3">
    <name type="scientific">marine sediment metagenome</name>
    <dbReference type="NCBI Taxonomy" id="412755"/>
    <lineage>
        <taxon>unclassified sequences</taxon>
        <taxon>metagenomes</taxon>
        <taxon>ecological metagenomes</taxon>
    </lineage>
</organism>
<evidence type="ECO:0000259" key="2">
    <source>
        <dbReference type="Pfam" id="PF20229"/>
    </source>
</evidence>
<dbReference type="InterPro" id="IPR046858">
    <property type="entry name" value="ChrB_N"/>
</dbReference>
<dbReference type="Pfam" id="PF09828">
    <property type="entry name" value="ChrB_C"/>
    <property type="match status" value="1"/>
</dbReference>
<evidence type="ECO:0000259" key="1">
    <source>
        <dbReference type="Pfam" id="PF09828"/>
    </source>
</evidence>
<dbReference type="AlphaFoldDB" id="A0A0F9YZI7"/>
<protein>
    <recommendedName>
        <fullName evidence="4">Chromate resistance protein</fullName>
    </recommendedName>
</protein>
<feature type="domain" description="ChrB N-terminal" evidence="2">
    <location>
        <begin position="23"/>
        <end position="107"/>
    </location>
</feature>
<accession>A0A0F9YZI7</accession>
<name>A0A0F9YZI7_9ZZZZ</name>
<dbReference type="Pfam" id="PF20229">
    <property type="entry name" value="ChrB_N"/>
    <property type="match status" value="1"/>
</dbReference>
<gene>
    <name evidence="3" type="ORF">LCGC14_0026810</name>
</gene>